<name>A0ABD1F615_HYPHA</name>
<keyword evidence="1" id="KW-0732">Signal</keyword>
<evidence type="ECO:0000256" key="1">
    <source>
        <dbReference type="SAM" id="SignalP"/>
    </source>
</evidence>
<dbReference type="Proteomes" id="UP001566132">
    <property type="component" value="Unassembled WGS sequence"/>
</dbReference>
<reference evidence="2 3" key="1">
    <citation type="submission" date="2024-05" db="EMBL/GenBank/DDBJ databases">
        <title>Genetic variation in Jamaican populations of the coffee berry borer (Hypothenemus hampei).</title>
        <authorList>
            <person name="Errbii M."/>
            <person name="Myrie A."/>
        </authorList>
    </citation>
    <scope>NUCLEOTIDE SEQUENCE [LARGE SCALE GENOMIC DNA]</scope>
    <source>
        <strain evidence="2">JA-Hopewell-2020-01-JO</strain>
        <tissue evidence="2">Whole body</tissue>
    </source>
</reference>
<feature type="signal peptide" evidence="1">
    <location>
        <begin position="1"/>
        <end position="20"/>
    </location>
</feature>
<dbReference type="AlphaFoldDB" id="A0ABD1F615"/>
<gene>
    <name evidence="2" type="ORF">ABEB36_002522</name>
</gene>
<comment type="caution">
    <text evidence="2">The sequence shown here is derived from an EMBL/GenBank/DDBJ whole genome shotgun (WGS) entry which is preliminary data.</text>
</comment>
<feature type="chain" id="PRO_5044790458" evidence="1">
    <location>
        <begin position="21"/>
        <end position="92"/>
    </location>
</feature>
<evidence type="ECO:0000313" key="3">
    <source>
        <dbReference type="Proteomes" id="UP001566132"/>
    </source>
</evidence>
<accession>A0ABD1F615</accession>
<evidence type="ECO:0000313" key="2">
    <source>
        <dbReference type="EMBL" id="KAL1513042.1"/>
    </source>
</evidence>
<keyword evidence="3" id="KW-1185">Reference proteome</keyword>
<dbReference type="EMBL" id="JBDJPC010000002">
    <property type="protein sequence ID" value="KAL1513042.1"/>
    <property type="molecule type" value="Genomic_DNA"/>
</dbReference>
<sequence length="92" mass="10991">MFRWCCVALLIAIFVFEITTYPIDTLEEHYVKPIDLNKDPKKLNNVHDEVDELDLVLVPEKKKSDEMKTAESVYFRPLFVYRKHSANRRGRY</sequence>
<protein>
    <submittedName>
        <fullName evidence="2">Uncharacterized protein</fullName>
    </submittedName>
</protein>
<organism evidence="2 3">
    <name type="scientific">Hypothenemus hampei</name>
    <name type="common">Coffee berry borer</name>
    <dbReference type="NCBI Taxonomy" id="57062"/>
    <lineage>
        <taxon>Eukaryota</taxon>
        <taxon>Metazoa</taxon>
        <taxon>Ecdysozoa</taxon>
        <taxon>Arthropoda</taxon>
        <taxon>Hexapoda</taxon>
        <taxon>Insecta</taxon>
        <taxon>Pterygota</taxon>
        <taxon>Neoptera</taxon>
        <taxon>Endopterygota</taxon>
        <taxon>Coleoptera</taxon>
        <taxon>Polyphaga</taxon>
        <taxon>Cucujiformia</taxon>
        <taxon>Curculionidae</taxon>
        <taxon>Scolytinae</taxon>
        <taxon>Hypothenemus</taxon>
    </lineage>
</organism>
<proteinExistence type="predicted"/>